<feature type="region of interest" description="Disordered" evidence="1">
    <location>
        <begin position="29"/>
        <end position="91"/>
    </location>
</feature>
<protein>
    <submittedName>
        <fullName evidence="2">Uncharacterized protein</fullName>
    </submittedName>
</protein>
<dbReference type="EMBL" id="UGMD01000002">
    <property type="protein sequence ID" value="STV36309.1"/>
    <property type="molecule type" value="Genomic_DNA"/>
</dbReference>
<organism evidence="2 3">
    <name type="scientific">Klebsiella pneumoniae</name>
    <dbReference type="NCBI Taxonomy" id="573"/>
    <lineage>
        <taxon>Bacteria</taxon>
        <taxon>Pseudomonadati</taxon>
        <taxon>Pseudomonadota</taxon>
        <taxon>Gammaproteobacteria</taxon>
        <taxon>Enterobacterales</taxon>
        <taxon>Enterobacteriaceae</taxon>
        <taxon>Klebsiella/Raoultella group</taxon>
        <taxon>Klebsiella</taxon>
        <taxon>Klebsiella pneumoniae complex</taxon>
    </lineage>
</organism>
<evidence type="ECO:0000313" key="3">
    <source>
        <dbReference type="Proteomes" id="UP000255192"/>
    </source>
</evidence>
<feature type="compositionally biased region" description="Low complexity" evidence="1">
    <location>
        <begin position="149"/>
        <end position="161"/>
    </location>
</feature>
<evidence type="ECO:0000313" key="2">
    <source>
        <dbReference type="EMBL" id="STV36309.1"/>
    </source>
</evidence>
<sequence>MMEAIICGSVLRASRKNGFIKLEPHRPAQHRIGHRQQPLRQLQHQPAAALGQRAKQHRQQHGPGGDAQPHAQPTGHRRQQQREREIQGQRWKPDNILSHFLCFIAQGIAHHQRRRADDKQHPQILHQRHQPHIGPVLLGHHHHCRRAAGRASPGASGARQRAVADQQPAGKAAYRQGGQQDRQHQRPVVEQHAKNRGINRPGDHAGRRWPAPPDNRGEGCSTSPRAGSK</sequence>
<name>A0A378BCF1_KLEPN</name>
<feature type="region of interest" description="Disordered" evidence="1">
    <location>
        <begin position="143"/>
        <end position="229"/>
    </location>
</feature>
<feature type="compositionally biased region" description="Basic and acidic residues" evidence="1">
    <location>
        <begin position="80"/>
        <end position="91"/>
    </location>
</feature>
<proteinExistence type="predicted"/>
<dbReference type="AlphaFoldDB" id="A0A378BCF1"/>
<gene>
    <name evidence="2" type="ORF">NCTC204_05865</name>
</gene>
<reference evidence="2 3" key="1">
    <citation type="submission" date="2018-06" db="EMBL/GenBank/DDBJ databases">
        <authorList>
            <consortium name="Pathogen Informatics"/>
            <person name="Doyle S."/>
        </authorList>
    </citation>
    <scope>NUCLEOTIDE SEQUENCE [LARGE SCALE GENOMIC DNA]</scope>
    <source>
        <strain evidence="2 3">NCTC204</strain>
    </source>
</reference>
<dbReference type="Proteomes" id="UP000255192">
    <property type="component" value="Unassembled WGS sequence"/>
</dbReference>
<feature type="compositionally biased region" description="Polar residues" evidence="1">
    <location>
        <begin position="220"/>
        <end position="229"/>
    </location>
</feature>
<evidence type="ECO:0000256" key="1">
    <source>
        <dbReference type="SAM" id="MobiDB-lite"/>
    </source>
</evidence>
<feature type="compositionally biased region" description="Basic and acidic residues" evidence="1">
    <location>
        <begin position="181"/>
        <end position="193"/>
    </location>
</feature>
<accession>A0A378BCF1</accession>
<feature type="compositionally biased region" description="Low complexity" evidence="1">
    <location>
        <begin position="35"/>
        <end position="50"/>
    </location>
</feature>